<accession>A0A1V1PEL0</accession>
<dbReference type="Pfam" id="PF10096">
    <property type="entry name" value="DUF2334"/>
    <property type="match status" value="1"/>
</dbReference>
<evidence type="ECO:0008006" key="3">
    <source>
        <dbReference type="Google" id="ProtNLM"/>
    </source>
</evidence>
<protein>
    <recommendedName>
        <fullName evidence="3">DUF2334 domain-containing protein</fullName>
    </recommendedName>
</protein>
<gene>
    <name evidence="1" type="ORF">OMM_01062</name>
</gene>
<reference evidence="2" key="1">
    <citation type="submission" date="2012-11" db="EMBL/GenBank/DDBJ databases">
        <authorList>
            <person name="Lucero-Rivera Y.E."/>
            <person name="Tovar-Ramirez D."/>
        </authorList>
    </citation>
    <scope>NUCLEOTIDE SEQUENCE [LARGE SCALE GENOMIC DNA]</scope>
    <source>
        <strain evidence="2">Araruama</strain>
    </source>
</reference>
<comment type="caution">
    <text evidence="1">The sequence shown here is derived from an EMBL/GenBank/DDBJ whole genome shotgun (WGS) entry which is preliminary data.</text>
</comment>
<proteinExistence type="predicted"/>
<evidence type="ECO:0000313" key="2">
    <source>
        <dbReference type="Proteomes" id="UP000189670"/>
    </source>
</evidence>
<sequence>MKQGLVSIHDVSPQSLPQVDRILNQLSQLHYSNIILLIIPGKQWTANDINRLKKYQRSGYILAGHGNFHQCQSIQTITHRFHSVLISRNAAEHLSLTKNQIGVLISSCYHWFLKNGFDAPCLYVPPAWAMGKVPRKELIKLPFRFYESLTGMYDSKTDNFYYMPLLGFEADTILRKWAVRMFNTMNCHYAKIFDKTIRIAIHPNDFQLLLAQDL</sequence>
<name>A0A1V1PEL0_9BACT</name>
<organism evidence="1 2">
    <name type="scientific">Candidatus Magnetoglobus multicellularis str. Araruama</name>
    <dbReference type="NCBI Taxonomy" id="890399"/>
    <lineage>
        <taxon>Bacteria</taxon>
        <taxon>Pseudomonadati</taxon>
        <taxon>Thermodesulfobacteriota</taxon>
        <taxon>Desulfobacteria</taxon>
        <taxon>Desulfobacterales</taxon>
        <taxon>Desulfobacteraceae</taxon>
        <taxon>Candidatus Magnetoglobus</taxon>
    </lineage>
</organism>
<dbReference type="CDD" id="cd11374">
    <property type="entry name" value="CE4_u10"/>
    <property type="match status" value="1"/>
</dbReference>
<dbReference type="Proteomes" id="UP000189670">
    <property type="component" value="Unassembled WGS sequence"/>
</dbReference>
<dbReference type="InterPro" id="IPR018763">
    <property type="entry name" value="DUF2334"/>
</dbReference>
<dbReference type="AlphaFoldDB" id="A0A1V1PEL0"/>
<evidence type="ECO:0000313" key="1">
    <source>
        <dbReference type="EMBL" id="ETR73307.1"/>
    </source>
</evidence>
<dbReference type="EMBL" id="ATBP01000073">
    <property type="protein sequence ID" value="ETR73307.1"/>
    <property type="molecule type" value="Genomic_DNA"/>
</dbReference>